<dbReference type="SUPFAM" id="SSF52402">
    <property type="entry name" value="Adenine nucleotide alpha hydrolases-like"/>
    <property type="match status" value="2"/>
</dbReference>
<sequence length="385" mass="42161">MISLPAAIPVRQTRRPLEMASRAHCVPSYFPERSPVMFKHILIPLDGSPLAECVLPHAVAFARTFGATCTLVHVLEITSNGEQGRCPDPLEWQMRRQEAKRYLEQVARRLDALQVQAVPLLCEGRAANCILDCAHREEADLILLSSHGYSGLSGWNLSSVAQKVIVRANTGVMLIRAYRTGSAELDTLAYRKILAPLDGSRRAECALAPASSLARHFQAELLLAHVVRKPEVPRRTPLSPEEQELVDRLVALNRQAAQEYLESLRSHMGAGTKIQTRLAVASGVATYLHELVESEQVDLVVMCAHGYSGETRWPFGSIAASFILHGTTPLLFVQDLPRDQEILTQAEQAAVEQAPADRSFGAQGERQAGGPALAGDILQHLEVLS</sequence>
<proteinExistence type="inferred from homology"/>
<dbReference type="InterPro" id="IPR014729">
    <property type="entry name" value="Rossmann-like_a/b/a_fold"/>
</dbReference>
<evidence type="ECO:0000256" key="1">
    <source>
        <dbReference type="ARBA" id="ARBA00008791"/>
    </source>
</evidence>
<evidence type="ECO:0000313" key="3">
    <source>
        <dbReference type="EMBL" id="TQE95941.1"/>
    </source>
</evidence>
<dbReference type="RefSeq" id="WP_141609858.1">
    <property type="nucleotide sequence ID" value="NZ_VIGC02000010.1"/>
</dbReference>
<accession>A0A540VGX2</accession>
<dbReference type="CDD" id="cd00293">
    <property type="entry name" value="USP-like"/>
    <property type="match status" value="2"/>
</dbReference>
<feature type="domain" description="UspA" evidence="2">
    <location>
        <begin position="37"/>
        <end position="176"/>
    </location>
</feature>
<dbReference type="OrthoDB" id="9808582at2"/>
<dbReference type="Proteomes" id="UP000317371">
    <property type="component" value="Unassembled WGS sequence"/>
</dbReference>
<feature type="domain" description="UspA" evidence="2">
    <location>
        <begin position="190"/>
        <end position="333"/>
    </location>
</feature>
<dbReference type="EMBL" id="VIGC01000010">
    <property type="protein sequence ID" value="TQE95941.1"/>
    <property type="molecule type" value="Genomic_DNA"/>
</dbReference>
<keyword evidence="4" id="KW-1185">Reference proteome</keyword>
<dbReference type="InParanoid" id="A0A540VGX2"/>
<gene>
    <name evidence="3" type="ORF">FKZ61_09345</name>
</gene>
<organism evidence="3 4">
    <name type="scientific">Litorilinea aerophila</name>
    <dbReference type="NCBI Taxonomy" id="1204385"/>
    <lineage>
        <taxon>Bacteria</taxon>
        <taxon>Bacillati</taxon>
        <taxon>Chloroflexota</taxon>
        <taxon>Caldilineae</taxon>
        <taxon>Caldilineales</taxon>
        <taxon>Caldilineaceae</taxon>
        <taxon>Litorilinea</taxon>
    </lineage>
</organism>
<dbReference type="PANTHER" id="PTHR46268">
    <property type="entry name" value="STRESS RESPONSE PROTEIN NHAX"/>
    <property type="match status" value="1"/>
</dbReference>
<evidence type="ECO:0000259" key="2">
    <source>
        <dbReference type="Pfam" id="PF00582"/>
    </source>
</evidence>
<dbReference type="Gene3D" id="3.40.50.620">
    <property type="entry name" value="HUPs"/>
    <property type="match status" value="2"/>
</dbReference>
<dbReference type="Pfam" id="PF00582">
    <property type="entry name" value="Usp"/>
    <property type="match status" value="2"/>
</dbReference>
<reference evidence="3 4" key="1">
    <citation type="submission" date="2019-06" db="EMBL/GenBank/DDBJ databases">
        <title>Genome sequence of Litorilinea aerophila BAA-2444.</title>
        <authorList>
            <person name="Maclea K.S."/>
            <person name="Maurais E.G."/>
            <person name="Iannazzi L.C."/>
        </authorList>
    </citation>
    <scope>NUCLEOTIDE SEQUENCE [LARGE SCALE GENOMIC DNA]</scope>
    <source>
        <strain evidence="3 4">ATCC BAA-2444</strain>
    </source>
</reference>
<evidence type="ECO:0000313" key="4">
    <source>
        <dbReference type="Proteomes" id="UP000317371"/>
    </source>
</evidence>
<dbReference type="PRINTS" id="PR01438">
    <property type="entry name" value="UNVRSLSTRESS"/>
</dbReference>
<comment type="similarity">
    <text evidence="1">Belongs to the universal stress protein A family.</text>
</comment>
<dbReference type="PANTHER" id="PTHR46268:SF6">
    <property type="entry name" value="UNIVERSAL STRESS PROTEIN UP12"/>
    <property type="match status" value="1"/>
</dbReference>
<comment type="caution">
    <text evidence="3">The sequence shown here is derived from an EMBL/GenBank/DDBJ whole genome shotgun (WGS) entry which is preliminary data.</text>
</comment>
<dbReference type="AlphaFoldDB" id="A0A540VGX2"/>
<name>A0A540VGX2_9CHLR</name>
<dbReference type="InterPro" id="IPR006015">
    <property type="entry name" value="Universal_stress_UspA"/>
</dbReference>
<protein>
    <recommendedName>
        <fullName evidence="2">UspA domain-containing protein</fullName>
    </recommendedName>
</protein>
<dbReference type="InterPro" id="IPR006016">
    <property type="entry name" value="UspA"/>
</dbReference>